<keyword evidence="1" id="KW-0238">DNA-binding</keyword>
<evidence type="ECO:0000313" key="4">
    <source>
        <dbReference type="Proteomes" id="UP000199548"/>
    </source>
</evidence>
<dbReference type="PANTHER" id="PTHR46797">
    <property type="entry name" value="HTH-TYPE TRANSCRIPTIONAL REGULATOR"/>
    <property type="match status" value="1"/>
</dbReference>
<evidence type="ECO:0000256" key="1">
    <source>
        <dbReference type="ARBA" id="ARBA00023125"/>
    </source>
</evidence>
<dbReference type="InterPro" id="IPR010982">
    <property type="entry name" value="Lambda_DNA-bd_dom_sf"/>
</dbReference>
<accession>A0A1I3IPX4</accession>
<proteinExistence type="predicted"/>
<keyword evidence="4" id="KW-1185">Reference proteome</keyword>
<dbReference type="PROSITE" id="PS50943">
    <property type="entry name" value="HTH_CROC1"/>
    <property type="match status" value="1"/>
</dbReference>
<dbReference type="GO" id="GO:0003700">
    <property type="term" value="F:DNA-binding transcription factor activity"/>
    <property type="evidence" value="ECO:0007669"/>
    <property type="project" value="TreeGrafter"/>
</dbReference>
<dbReference type="RefSeq" id="WP_091011284.1">
    <property type="nucleotide sequence ID" value="NZ_CP041745.1"/>
</dbReference>
<reference evidence="3 4" key="1">
    <citation type="submission" date="2016-10" db="EMBL/GenBank/DDBJ databases">
        <authorList>
            <person name="de Groot N.N."/>
        </authorList>
    </citation>
    <scope>NUCLEOTIDE SEQUENCE [LARGE SCALE GENOMIC DNA]</scope>
    <source>
        <strain evidence="3 4">LMG 23650</strain>
    </source>
</reference>
<dbReference type="Gene3D" id="1.10.260.40">
    <property type="entry name" value="lambda repressor-like DNA-binding domains"/>
    <property type="match status" value="1"/>
</dbReference>
<feature type="domain" description="HTH cro/C1-type" evidence="2">
    <location>
        <begin position="23"/>
        <end position="77"/>
    </location>
</feature>
<dbReference type="InterPro" id="IPR014710">
    <property type="entry name" value="RmlC-like_jellyroll"/>
</dbReference>
<protein>
    <submittedName>
        <fullName evidence="3">Transcriptional regulator, XRE family</fullName>
    </submittedName>
</protein>
<evidence type="ECO:0000259" key="2">
    <source>
        <dbReference type="PROSITE" id="PS50943"/>
    </source>
</evidence>
<gene>
    <name evidence="3" type="ORF">SAMN05192543_103357</name>
</gene>
<dbReference type="GO" id="GO:0003677">
    <property type="term" value="F:DNA binding"/>
    <property type="evidence" value="ECO:0007669"/>
    <property type="project" value="UniProtKB-KW"/>
</dbReference>
<dbReference type="InterPro" id="IPR011051">
    <property type="entry name" value="RmlC_Cupin_sf"/>
</dbReference>
<dbReference type="PANTHER" id="PTHR46797:SF10">
    <property type="entry name" value="BLR1115 PROTEIN"/>
    <property type="match status" value="1"/>
</dbReference>
<dbReference type="Proteomes" id="UP000199548">
    <property type="component" value="Unassembled WGS sequence"/>
</dbReference>
<evidence type="ECO:0000313" key="3">
    <source>
        <dbReference type="EMBL" id="SFI49823.1"/>
    </source>
</evidence>
<dbReference type="InterPro" id="IPR050807">
    <property type="entry name" value="TransReg_Diox_bact_type"/>
</dbReference>
<dbReference type="EMBL" id="FOQU01000003">
    <property type="protein sequence ID" value="SFI49823.1"/>
    <property type="molecule type" value="Genomic_DNA"/>
</dbReference>
<dbReference type="GO" id="GO:0005829">
    <property type="term" value="C:cytosol"/>
    <property type="evidence" value="ECO:0007669"/>
    <property type="project" value="TreeGrafter"/>
</dbReference>
<organism evidence="3 4">
    <name type="scientific">Paraburkholderia megapolitana</name>
    <dbReference type="NCBI Taxonomy" id="420953"/>
    <lineage>
        <taxon>Bacteria</taxon>
        <taxon>Pseudomonadati</taxon>
        <taxon>Pseudomonadota</taxon>
        <taxon>Betaproteobacteria</taxon>
        <taxon>Burkholderiales</taxon>
        <taxon>Burkholderiaceae</taxon>
        <taxon>Paraburkholderia</taxon>
    </lineage>
</organism>
<dbReference type="Gene3D" id="2.60.120.10">
    <property type="entry name" value="Jelly Rolls"/>
    <property type="match status" value="1"/>
</dbReference>
<dbReference type="CDD" id="cd02209">
    <property type="entry name" value="cupin_XRE_C"/>
    <property type="match status" value="1"/>
</dbReference>
<dbReference type="SUPFAM" id="SSF51182">
    <property type="entry name" value="RmlC-like cupins"/>
    <property type="match status" value="1"/>
</dbReference>
<dbReference type="CDD" id="cd00093">
    <property type="entry name" value="HTH_XRE"/>
    <property type="match status" value="1"/>
</dbReference>
<dbReference type="AlphaFoldDB" id="A0A1I3IPX4"/>
<dbReference type="OrthoDB" id="73827at2"/>
<dbReference type="SMART" id="SM00530">
    <property type="entry name" value="HTH_XRE"/>
    <property type="match status" value="1"/>
</dbReference>
<dbReference type="SUPFAM" id="SSF47413">
    <property type="entry name" value="lambda repressor-like DNA-binding domains"/>
    <property type="match status" value="1"/>
</dbReference>
<sequence>MENTNTPDTSTTTSFDRQIAQRLKSLRAAQNWSLDELATRSAISRATLSRLENAEVSPTASVLGKLCTAYGLTMSRLMRMVEEDFAPVVRRSAQTVWTDPEHGFRRRSVSPPAQTLSGEALACELEAGTRIEYDDTPRPGLEHHLILVEGQLAVTVDGQTHDLQAGDCLRYQLFGPSAFETPQKNSARYFLFIV</sequence>
<dbReference type="STRING" id="420953.SAMN05192543_103357"/>
<dbReference type="InterPro" id="IPR001387">
    <property type="entry name" value="Cro/C1-type_HTH"/>
</dbReference>
<name>A0A1I3IPX4_9BURK</name>
<dbReference type="Pfam" id="PF13560">
    <property type="entry name" value="HTH_31"/>
    <property type="match status" value="1"/>
</dbReference>